<dbReference type="SMART" id="SM00448">
    <property type="entry name" value="REC"/>
    <property type="match status" value="1"/>
</dbReference>
<dbReference type="OrthoDB" id="9802426at2"/>
<dbReference type="Gene3D" id="6.10.250.690">
    <property type="match status" value="1"/>
</dbReference>
<dbReference type="InterPro" id="IPR039420">
    <property type="entry name" value="WalR-like"/>
</dbReference>
<keyword evidence="4" id="KW-0597">Phosphoprotein</keyword>
<dbReference type="GO" id="GO:0000976">
    <property type="term" value="F:transcription cis-regulatory region binding"/>
    <property type="evidence" value="ECO:0007669"/>
    <property type="project" value="TreeGrafter"/>
</dbReference>
<dbReference type="CDD" id="cd00383">
    <property type="entry name" value="trans_reg_C"/>
    <property type="match status" value="1"/>
</dbReference>
<feature type="modified residue" description="4-aspartylphosphate" evidence="4">
    <location>
        <position position="53"/>
    </location>
</feature>
<dbReference type="PROSITE" id="PS51755">
    <property type="entry name" value="OMPR_PHOB"/>
    <property type="match status" value="1"/>
</dbReference>
<dbReference type="GO" id="GO:0032993">
    <property type="term" value="C:protein-DNA complex"/>
    <property type="evidence" value="ECO:0007669"/>
    <property type="project" value="TreeGrafter"/>
</dbReference>
<dbReference type="InterPro" id="IPR011006">
    <property type="entry name" value="CheY-like_superfamily"/>
</dbReference>
<sequence>MTVLLVEDDHLLAETLVDALELEGHCVQHLTDGTAAHQALDTPRHGHALILLDLNLPGCSGLAVLEALRQHDRDTPVLILTARGAVEDRVRGLDLGADDYLAKPFALDELEARMRALLRRRERRQVLQVGPLQFDSLSQAFSLNDQPLALPPREQRLLACLMRHAGEPVDKAQLTEEAFQGAAMGDNAIEVYIHRLRKRLSDVGIALRTVRGIGYLLEAE</sequence>
<keyword evidence="3" id="KW-0804">Transcription</keyword>
<organism evidence="8 9">
    <name type="scientific">Halomonas halmophila</name>
    <dbReference type="NCBI Taxonomy" id="252"/>
    <lineage>
        <taxon>Bacteria</taxon>
        <taxon>Pseudomonadati</taxon>
        <taxon>Pseudomonadota</taxon>
        <taxon>Gammaproteobacteria</taxon>
        <taxon>Oceanospirillales</taxon>
        <taxon>Halomonadaceae</taxon>
        <taxon>Halomonas</taxon>
    </lineage>
</organism>
<dbReference type="Pfam" id="PF00072">
    <property type="entry name" value="Response_reg"/>
    <property type="match status" value="1"/>
</dbReference>
<dbReference type="GO" id="GO:0005829">
    <property type="term" value="C:cytosol"/>
    <property type="evidence" value="ECO:0007669"/>
    <property type="project" value="TreeGrafter"/>
</dbReference>
<dbReference type="SMART" id="SM00862">
    <property type="entry name" value="Trans_reg_C"/>
    <property type="match status" value="1"/>
</dbReference>
<name>A0A4Y4F452_9GAMM</name>
<evidence type="ECO:0000256" key="5">
    <source>
        <dbReference type="PROSITE-ProRule" id="PRU01091"/>
    </source>
</evidence>
<reference evidence="8 9" key="1">
    <citation type="submission" date="2019-06" db="EMBL/GenBank/DDBJ databases">
        <title>Whole genome shotgun sequence of Halomonas halmophila NBRC 15537.</title>
        <authorList>
            <person name="Hosoyama A."/>
            <person name="Uohara A."/>
            <person name="Ohji S."/>
            <person name="Ichikawa N."/>
        </authorList>
    </citation>
    <scope>NUCLEOTIDE SEQUENCE [LARGE SCALE GENOMIC DNA]</scope>
    <source>
        <strain evidence="8 9">NBRC 15537</strain>
    </source>
</reference>
<evidence type="ECO:0000259" key="7">
    <source>
        <dbReference type="PROSITE" id="PS51755"/>
    </source>
</evidence>
<proteinExistence type="predicted"/>
<feature type="DNA-binding region" description="OmpR/PhoB-type" evidence="5">
    <location>
        <begin position="124"/>
        <end position="219"/>
    </location>
</feature>
<dbReference type="InterPro" id="IPR001867">
    <property type="entry name" value="OmpR/PhoB-type_DNA-bd"/>
</dbReference>
<dbReference type="AlphaFoldDB" id="A0A4Y4F452"/>
<evidence type="ECO:0000256" key="3">
    <source>
        <dbReference type="ARBA" id="ARBA00023163"/>
    </source>
</evidence>
<dbReference type="InterPro" id="IPR036388">
    <property type="entry name" value="WH-like_DNA-bd_sf"/>
</dbReference>
<evidence type="ECO:0000313" key="8">
    <source>
        <dbReference type="EMBL" id="GED21911.1"/>
    </source>
</evidence>
<evidence type="ECO:0000259" key="6">
    <source>
        <dbReference type="PROSITE" id="PS50110"/>
    </source>
</evidence>
<evidence type="ECO:0000313" key="9">
    <source>
        <dbReference type="Proteomes" id="UP000319812"/>
    </source>
</evidence>
<dbReference type="PANTHER" id="PTHR48111:SF67">
    <property type="entry name" value="TRANSCRIPTIONAL REGULATORY PROTEIN TCTD"/>
    <property type="match status" value="1"/>
</dbReference>
<feature type="domain" description="Response regulatory" evidence="6">
    <location>
        <begin position="2"/>
        <end position="118"/>
    </location>
</feature>
<evidence type="ECO:0000256" key="2">
    <source>
        <dbReference type="ARBA" id="ARBA00023125"/>
    </source>
</evidence>
<comment type="caution">
    <text evidence="8">The sequence shown here is derived from an EMBL/GenBank/DDBJ whole genome shotgun (WGS) entry which is preliminary data.</text>
</comment>
<accession>A0A4Y4F452</accession>
<dbReference type="Pfam" id="PF00486">
    <property type="entry name" value="Trans_reg_C"/>
    <property type="match status" value="1"/>
</dbReference>
<evidence type="ECO:0000256" key="4">
    <source>
        <dbReference type="PROSITE-ProRule" id="PRU00169"/>
    </source>
</evidence>
<evidence type="ECO:0000256" key="1">
    <source>
        <dbReference type="ARBA" id="ARBA00023015"/>
    </source>
</evidence>
<dbReference type="Gene3D" id="3.40.50.2300">
    <property type="match status" value="1"/>
</dbReference>
<keyword evidence="2 5" id="KW-0238">DNA-binding</keyword>
<keyword evidence="1" id="KW-0805">Transcription regulation</keyword>
<dbReference type="EMBL" id="BJOC01000013">
    <property type="protein sequence ID" value="GED21911.1"/>
    <property type="molecule type" value="Genomic_DNA"/>
</dbReference>
<dbReference type="SUPFAM" id="SSF52172">
    <property type="entry name" value="CheY-like"/>
    <property type="match status" value="1"/>
</dbReference>
<gene>
    <name evidence="8" type="ORF">HHA01_08880</name>
</gene>
<feature type="domain" description="OmpR/PhoB-type" evidence="7">
    <location>
        <begin position="124"/>
        <end position="219"/>
    </location>
</feature>
<dbReference type="PANTHER" id="PTHR48111">
    <property type="entry name" value="REGULATOR OF RPOS"/>
    <property type="match status" value="1"/>
</dbReference>
<dbReference type="PROSITE" id="PS50110">
    <property type="entry name" value="RESPONSE_REGULATORY"/>
    <property type="match status" value="1"/>
</dbReference>
<dbReference type="Proteomes" id="UP000319812">
    <property type="component" value="Unassembled WGS sequence"/>
</dbReference>
<dbReference type="Gene3D" id="1.10.10.10">
    <property type="entry name" value="Winged helix-like DNA-binding domain superfamily/Winged helix DNA-binding domain"/>
    <property type="match status" value="1"/>
</dbReference>
<dbReference type="GO" id="GO:0000156">
    <property type="term" value="F:phosphorelay response regulator activity"/>
    <property type="evidence" value="ECO:0007669"/>
    <property type="project" value="TreeGrafter"/>
</dbReference>
<protein>
    <submittedName>
        <fullName evidence="8">DNA-binding response regulator</fullName>
    </submittedName>
</protein>
<dbReference type="GO" id="GO:0006355">
    <property type="term" value="P:regulation of DNA-templated transcription"/>
    <property type="evidence" value="ECO:0007669"/>
    <property type="project" value="InterPro"/>
</dbReference>
<dbReference type="InterPro" id="IPR001789">
    <property type="entry name" value="Sig_transdc_resp-reg_receiver"/>
</dbReference>
<keyword evidence="9" id="KW-1185">Reference proteome</keyword>
<dbReference type="RefSeq" id="WP_141318163.1">
    <property type="nucleotide sequence ID" value="NZ_BJOC01000013.1"/>
</dbReference>